<feature type="region of interest" description="Disordered" evidence="1">
    <location>
        <begin position="49"/>
        <end position="93"/>
    </location>
</feature>
<feature type="region of interest" description="Disordered" evidence="1">
    <location>
        <begin position="1"/>
        <end position="29"/>
    </location>
</feature>
<keyword evidence="3" id="KW-1185">Reference proteome</keyword>
<organism evidence="2 3">
    <name type="scientific">Clohesyomyces aquaticus</name>
    <dbReference type="NCBI Taxonomy" id="1231657"/>
    <lineage>
        <taxon>Eukaryota</taxon>
        <taxon>Fungi</taxon>
        <taxon>Dikarya</taxon>
        <taxon>Ascomycota</taxon>
        <taxon>Pezizomycotina</taxon>
        <taxon>Dothideomycetes</taxon>
        <taxon>Pleosporomycetidae</taxon>
        <taxon>Pleosporales</taxon>
        <taxon>Lindgomycetaceae</taxon>
        <taxon>Clohesyomyces</taxon>
    </lineage>
</organism>
<feature type="compositionally biased region" description="Basic and acidic residues" evidence="1">
    <location>
        <begin position="77"/>
        <end position="91"/>
    </location>
</feature>
<sequence>MARFKAMSKPGAPPKGHEFKKTGEKPFDCPSWGKCFGRKDLVQRHLQDFHKQGVRMKGTREKPRPYATLTPPVQESSKQETSKDDLSKPDLTEAGLQEKYLEEVSEDGLSELELTEDGLQSFGNQLGNFNFQGHDTQQSIHQDHGFDRNEGQTSGFRVTYDDMIREINPAAFSNHLDGNFGLGETSMQPDSITTNAGGTNDRVHIDLFSRMNGITDHPGGMWASNLVLDPGAANSQPLDPVNAAAQVYTQVEENAPDDPILDDNFWNTYLNLDACGDNAPLLSGPMNNTSQRDAHSRDLAMVSHFKYCASTFRDVAAENRERAAAEAFNPSDYLRSTTAEPDGPCIHPREMDIRTALYDPTQPLHDEVPAPPPEYGPWEVYELPGPLEPWIIPPPSPQLQWPAGTEGGRIAAVVLYFRSGRPHHTRIFVQLPDGAQKWWLLDEQEMKLWGLHTEGIPPEPIEG</sequence>
<dbReference type="EMBL" id="MCFA01000101">
    <property type="protein sequence ID" value="ORY08458.1"/>
    <property type="molecule type" value="Genomic_DNA"/>
</dbReference>
<dbReference type="Proteomes" id="UP000193144">
    <property type="component" value="Unassembled WGS sequence"/>
</dbReference>
<accession>A0A1Y1ZDY2</accession>
<evidence type="ECO:0000313" key="3">
    <source>
        <dbReference type="Proteomes" id="UP000193144"/>
    </source>
</evidence>
<gene>
    <name evidence="2" type="ORF">BCR34DRAFT_616393</name>
</gene>
<dbReference type="Gene3D" id="3.30.160.60">
    <property type="entry name" value="Classic Zinc Finger"/>
    <property type="match status" value="1"/>
</dbReference>
<proteinExistence type="predicted"/>
<evidence type="ECO:0008006" key="4">
    <source>
        <dbReference type="Google" id="ProtNLM"/>
    </source>
</evidence>
<name>A0A1Y1ZDY2_9PLEO</name>
<dbReference type="SUPFAM" id="SSF57667">
    <property type="entry name" value="beta-beta-alpha zinc fingers"/>
    <property type="match status" value="1"/>
</dbReference>
<feature type="compositionally biased region" description="Basic and acidic residues" evidence="1">
    <location>
        <begin position="15"/>
        <end position="27"/>
    </location>
</feature>
<protein>
    <recommendedName>
        <fullName evidence="4">C2H2-type domain-containing protein</fullName>
    </recommendedName>
</protein>
<comment type="caution">
    <text evidence="2">The sequence shown here is derived from an EMBL/GenBank/DDBJ whole genome shotgun (WGS) entry which is preliminary data.</text>
</comment>
<reference evidence="2 3" key="1">
    <citation type="submission" date="2016-07" db="EMBL/GenBank/DDBJ databases">
        <title>Pervasive Adenine N6-methylation of Active Genes in Fungi.</title>
        <authorList>
            <consortium name="DOE Joint Genome Institute"/>
            <person name="Mondo S.J."/>
            <person name="Dannebaum R.O."/>
            <person name="Kuo R.C."/>
            <person name="Labutti K."/>
            <person name="Haridas S."/>
            <person name="Kuo A."/>
            <person name="Salamov A."/>
            <person name="Ahrendt S.R."/>
            <person name="Lipzen A."/>
            <person name="Sullivan W."/>
            <person name="Andreopoulos W.B."/>
            <person name="Clum A."/>
            <person name="Lindquist E."/>
            <person name="Daum C."/>
            <person name="Ramamoorthy G.K."/>
            <person name="Gryganskyi A."/>
            <person name="Culley D."/>
            <person name="Magnuson J.K."/>
            <person name="James T.Y."/>
            <person name="O'Malley M.A."/>
            <person name="Stajich J.E."/>
            <person name="Spatafora J.W."/>
            <person name="Visel A."/>
            <person name="Grigoriev I.V."/>
        </authorList>
    </citation>
    <scope>NUCLEOTIDE SEQUENCE [LARGE SCALE GENOMIC DNA]</scope>
    <source>
        <strain evidence="2 3">CBS 115471</strain>
    </source>
</reference>
<evidence type="ECO:0000256" key="1">
    <source>
        <dbReference type="SAM" id="MobiDB-lite"/>
    </source>
</evidence>
<evidence type="ECO:0000313" key="2">
    <source>
        <dbReference type="EMBL" id="ORY08458.1"/>
    </source>
</evidence>
<dbReference type="InterPro" id="IPR036236">
    <property type="entry name" value="Znf_C2H2_sf"/>
</dbReference>
<dbReference type="AlphaFoldDB" id="A0A1Y1ZDY2"/>